<dbReference type="AlphaFoldDB" id="A0A1B1AKG8"/>
<dbReference type="KEGG" id="cbot:ATE48_14345"/>
<organism evidence="3 4">
    <name type="scientific">Candidatus Viadribacter manganicus</name>
    <dbReference type="NCBI Taxonomy" id="1759059"/>
    <lineage>
        <taxon>Bacteria</taxon>
        <taxon>Pseudomonadati</taxon>
        <taxon>Pseudomonadota</taxon>
        <taxon>Alphaproteobacteria</taxon>
        <taxon>Hyphomonadales</taxon>
        <taxon>Hyphomonadaceae</taxon>
        <taxon>Candidatus Viadribacter</taxon>
    </lineage>
</organism>
<dbReference type="InterPro" id="IPR012338">
    <property type="entry name" value="Beta-lactam/transpept-like"/>
</dbReference>
<evidence type="ECO:0000259" key="2">
    <source>
        <dbReference type="Pfam" id="PF00144"/>
    </source>
</evidence>
<dbReference type="STRING" id="1759059.ATE48_14345"/>
<dbReference type="Pfam" id="PF00144">
    <property type="entry name" value="Beta-lactamase"/>
    <property type="match status" value="1"/>
</dbReference>
<dbReference type="InterPro" id="IPR050789">
    <property type="entry name" value="Diverse_Enzym_Activities"/>
</dbReference>
<dbReference type="Gene3D" id="3.40.710.10">
    <property type="entry name" value="DD-peptidase/beta-lactamase superfamily"/>
    <property type="match status" value="1"/>
</dbReference>
<dbReference type="InterPro" id="IPR001466">
    <property type="entry name" value="Beta-lactam-related"/>
</dbReference>
<gene>
    <name evidence="3" type="ORF">ATE48_14345</name>
</gene>
<dbReference type="OrthoDB" id="9814204at2"/>
<dbReference type="InParanoid" id="A0A1B1AKG8"/>
<feature type="domain" description="Beta-lactamase-related" evidence="2">
    <location>
        <begin position="290"/>
        <end position="575"/>
    </location>
</feature>
<sequence length="604" mass="67063">MHLLKSLVMGLALLGSSAVAQVAHSDLEGVWIVERTFAPTLRGDAQITRDGDVWRALLAGRSADARVEGGSLRFAFGVNGVLRAEIGRGGAMSGVWIQPNSDAEERDDPTAASQSFATPLVLRSSGHNAWLANVQPLDGRFTVYLRIFRDAEGNLLAAFRNHEINSRGGASQFRVTEDGETITFLARFDDGQDVRRTGARLRDPDRIRIFWPDIGSEIDWRRASAAELINFTPRPSGEPMYEYRRPPQIRDGWRTARARSVGLDEAALTTMVQSIIDADPSARRPNLIHSVLVAHRGRLVLEEYFHGFTRDTPHDIRSAGKTFASIMLGAAMESGAPIAPETRVYELMAGLGPFEHPDPRRQNMTIAHLLTHTSGLACNDNDEHSPGNEGRLWTQSNPNFWQYTLNLPQAHEPGERYAYCSANLNLVGGALNAATHQSLPELFDRTIARPLQFGRYYWNVMPNGEGYLGGGAHMLPRDLLKVGQMYLDGGVWRGRRIVSREWVERSTSPRIEISPTTTGLSEEEFQNFYAPGVDGYAWHRFGVHVGDRVVEEYEANGNGGQLLIVVPEYDLVVVFTGANYMQGGIWTRWRDQFVGGVIIPAMTN</sequence>
<dbReference type="Proteomes" id="UP000092498">
    <property type="component" value="Chromosome"/>
</dbReference>
<dbReference type="PANTHER" id="PTHR43283">
    <property type="entry name" value="BETA-LACTAMASE-RELATED"/>
    <property type="match status" value="1"/>
</dbReference>
<evidence type="ECO:0000313" key="4">
    <source>
        <dbReference type="Proteomes" id="UP000092498"/>
    </source>
</evidence>
<evidence type="ECO:0000313" key="3">
    <source>
        <dbReference type="EMBL" id="ANP47010.1"/>
    </source>
</evidence>
<keyword evidence="4" id="KW-1185">Reference proteome</keyword>
<dbReference type="SUPFAM" id="SSF56601">
    <property type="entry name" value="beta-lactamase/transpeptidase-like"/>
    <property type="match status" value="1"/>
</dbReference>
<dbReference type="EMBL" id="CP013244">
    <property type="protein sequence ID" value="ANP47010.1"/>
    <property type="molecule type" value="Genomic_DNA"/>
</dbReference>
<accession>A0A1B1AKG8</accession>
<feature type="chain" id="PRO_5008518934" description="Beta-lactamase-related domain-containing protein" evidence="1">
    <location>
        <begin position="21"/>
        <end position="604"/>
    </location>
</feature>
<dbReference type="RefSeq" id="WP_083197369.1">
    <property type="nucleotide sequence ID" value="NZ_CP013244.1"/>
</dbReference>
<evidence type="ECO:0000256" key="1">
    <source>
        <dbReference type="SAM" id="SignalP"/>
    </source>
</evidence>
<name>A0A1B1AKG8_9PROT</name>
<keyword evidence="1" id="KW-0732">Signal</keyword>
<protein>
    <recommendedName>
        <fullName evidence="2">Beta-lactamase-related domain-containing protein</fullName>
    </recommendedName>
</protein>
<feature type="signal peptide" evidence="1">
    <location>
        <begin position="1"/>
        <end position="20"/>
    </location>
</feature>
<dbReference type="PANTHER" id="PTHR43283:SF7">
    <property type="entry name" value="BETA-LACTAMASE-RELATED DOMAIN-CONTAINING PROTEIN"/>
    <property type="match status" value="1"/>
</dbReference>
<proteinExistence type="predicted"/>
<reference evidence="3 4" key="1">
    <citation type="submission" date="2015-11" db="EMBL/GenBank/DDBJ databases">
        <title>Whole-Genome Sequence of Candidatus Oderbacter manganicum from the National Park Lower Oder Valley, Germany.</title>
        <authorList>
            <person name="Braun B."/>
            <person name="Liere K."/>
            <person name="Szewzyk U."/>
        </authorList>
    </citation>
    <scope>NUCLEOTIDE SEQUENCE [LARGE SCALE GENOMIC DNA]</scope>
    <source>
        <strain evidence="3 4">OTSz_A_272</strain>
    </source>
</reference>